<evidence type="ECO:0000313" key="1">
    <source>
        <dbReference type="EMBL" id="GMH20721.1"/>
    </source>
</evidence>
<dbReference type="Proteomes" id="UP001279734">
    <property type="component" value="Unassembled WGS sequence"/>
</dbReference>
<proteinExistence type="predicted"/>
<reference evidence="1" key="1">
    <citation type="submission" date="2023-05" db="EMBL/GenBank/DDBJ databases">
        <title>Nepenthes gracilis genome sequencing.</title>
        <authorList>
            <person name="Fukushima K."/>
        </authorList>
    </citation>
    <scope>NUCLEOTIDE SEQUENCE</scope>
    <source>
        <strain evidence="1">SING2019-196</strain>
    </source>
</reference>
<dbReference type="AlphaFoldDB" id="A0AAD3T2T5"/>
<protein>
    <submittedName>
        <fullName evidence="1">Uncharacterized protein</fullName>
    </submittedName>
</protein>
<keyword evidence="2" id="KW-1185">Reference proteome</keyword>
<gene>
    <name evidence="1" type="ORF">Nepgr_022563</name>
</gene>
<name>A0AAD3T2T5_NEPGR</name>
<evidence type="ECO:0000313" key="2">
    <source>
        <dbReference type="Proteomes" id="UP001279734"/>
    </source>
</evidence>
<dbReference type="EMBL" id="BSYO01000022">
    <property type="protein sequence ID" value="GMH20721.1"/>
    <property type="molecule type" value="Genomic_DNA"/>
</dbReference>
<comment type="caution">
    <text evidence="1">The sequence shown here is derived from an EMBL/GenBank/DDBJ whole genome shotgun (WGS) entry which is preliminary data.</text>
</comment>
<organism evidence="1 2">
    <name type="scientific">Nepenthes gracilis</name>
    <name type="common">Slender pitcher plant</name>
    <dbReference type="NCBI Taxonomy" id="150966"/>
    <lineage>
        <taxon>Eukaryota</taxon>
        <taxon>Viridiplantae</taxon>
        <taxon>Streptophyta</taxon>
        <taxon>Embryophyta</taxon>
        <taxon>Tracheophyta</taxon>
        <taxon>Spermatophyta</taxon>
        <taxon>Magnoliopsida</taxon>
        <taxon>eudicotyledons</taxon>
        <taxon>Gunneridae</taxon>
        <taxon>Pentapetalae</taxon>
        <taxon>Caryophyllales</taxon>
        <taxon>Nepenthaceae</taxon>
        <taxon>Nepenthes</taxon>
    </lineage>
</organism>
<accession>A0AAD3T2T5</accession>
<sequence length="103" mass="11706">MFCQADSIECTRTLEKFVLEKDNVQSWTRQLLSVMPKDIDGLGYICQQRLVDGTHQHLGLKENPRTFVSDELSQEVLRHFGQTAGLRKVSSEFLLSAAFSDIC</sequence>